<dbReference type="AlphaFoldDB" id="I3UBQ4"/>
<organism evidence="1 2">
    <name type="scientific">Advenella kashmirensis (strain DSM 17095 / LMG 22695 / WT001)</name>
    <name type="common">Tetrathiobacter kashmirensis</name>
    <dbReference type="NCBI Taxonomy" id="1036672"/>
    <lineage>
        <taxon>Bacteria</taxon>
        <taxon>Pseudomonadati</taxon>
        <taxon>Pseudomonadota</taxon>
        <taxon>Betaproteobacteria</taxon>
        <taxon>Burkholderiales</taxon>
        <taxon>Alcaligenaceae</taxon>
    </lineage>
</organism>
<reference evidence="1 2" key="1">
    <citation type="journal article" date="2011" name="J. Bacteriol.">
        <title>Whole-genome shotgun sequencing of the sulfur-oxidizing chemoautotroph Tetrathiobacter kashmirensis.</title>
        <authorList>
            <person name="Ghosh W."/>
            <person name="George A."/>
            <person name="Agarwal A."/>
            <person name="Raj P."/>
            <person name="Alam M."/>
            <person name="Pyne P."/>
            <person name="Das Gupta S.K."/>
        </authorList>
    </citation>
    <scope>NUCLEOTIDE SEQUENCE [LARGE SCALE GENOMIC DNA]</scope>
    <source>
        <strain evidence="1 2">WT001</strain>
    </source>
</reference>
<dbReference type="KEGG" id="aka:TKWG_11110"/>
<evidence type="ECO:0000313" key="2">
    <source>
        <dbReference type="Proteomes" id="UP000005267"/>
    </source>
</evidence>
<keyword evidence="2" id="KW-1185">Reference proteome</keyword>
<proteinExistence type="predicted"/>
<reference evidence="2" key="2">
    <citation type="journal article" date="2013" name="PLoS ONE">
        <title>Genome implosion elicits host-confinement in Alcaligenaceae: evidence from the comparative genomics of Tetrathiobacter kashmirensis, a pathogen in the making.</title>
        <authorList>
            <person name="Ghosh W."/>
            <person name="Alam M."/>
            <person name="Roy C."/>
            <person name="Pyne P."/>
            <person name="George A."/>
            <person name="Chakraborty R."/>
            <person name="Majumder S."/>
            <person name="Agarwal A."/>
            <person name="Chakraborty S."/>
            <person name="Majumdar S."/>
            <person name="Gupta S.K."/>
        </authorList>
    </citation>
    <scope>NUCLEOTIDE SEQUENCE [LARGE SCALE GENOMIC DNA]</scope>
    <source>
        <strain evidence="2">WT001</strain>
    </source>
</reference>
<dbReference type="STRING" id="1036672.TKWG_11110"/>
<accession>I3UBQ4</accession>
<sequence length="66" mass="8138">MKFHDVWFFGTIDAQFLRLLEDDATRKLPCVLRNNKNRLKICEIYIYHMRFTLIQCNFRSIDRIQQ</sequence>
<dbReference type="HOGENOM" id="CLU_2821474_0_0_4"/>
<name>I3UBQ4_ADVKW</name>
<dbReference type="EMBL" id="CP003555">
    <property type="protein sequence ID" value="AFK62442.1"/>
    <property type="molecule type" value="Genomic_DNA"/>
</dbReference>
<gene>
    <name evidence="1" type="ordered locus">TKWG_11110</name>
</gene>
<dbReference type="Proteomes" id="UP000005267">
    <property type="component" value="Chromosome"/>
</dbReference>
<protein>
    <submittedName>
        <fullName evidence="1">Uncharacterized protein</fullName>
    </submittedName>
</protein>
<evidence type="ECO:0000313" key="1">
    <source>
        <dbReference type="EMBL" id="AFK62442.1"/>
    </source>
</evidence>